<gene>
    <name evidence="1" type="ORF">A2V72_00810</name>
</gene>
<dbReference type="Proteomes" id="UP000178893">
    <property type="component" value="Unassembled WGS sequence"/>
</dbReference>
<accession>A0A1G2DXJ1</accession>
<name>A0A1G2DXJ1_9BACT</name>
<evidence type="ECO:0000313" key="2">
    <source>
        <dbReference type="Proteomes" id="UP000178893"/>
    </source>
</evidence>
<proteinExistence type="predicted"/>
<evidence type="ECO:0000313" key="1">
    <source>
        <dbReference type="EMBL" id="OGZ18294.1"/>
    </source>
</evidence>
<organism evidence="1 2">
    <name type="scientific">Candidatus Nealsonbacteria bacterium RBG_13_37_56</name>
    <dbReference type="NCBI Taxonomy" id="1801661"/>
    <lineage>
        <taxon>Bacteria</taxon>
        <taxon>Candidatus Nealsoniibacteriota</taxon>
    </lineage>
</organism>
<comment type="caution">
    <text evidence="1">The sequence shown here is derived from an EMBL/GenBank/DDBJ whole genome shotgun (WGS) entry which is preliminary data.</text>
</comment>
<dbReference type="AlphaFoldDB" id="A0A1G2DXJ1"/>
<sequence length="76" mass="8809">MGTWHLNPECERALIKLDDALCSFERATEREYTLILVPHSSDEKIFMSQNGKPLPQDFDMPPEQILSMAMEARRKT</sequence>
<dbReference type="EMBL" id="MHLW01000005">
    <property type="protein sequence ID" value="OGZ18294.1"/>
    <property type="molecule type" value="Genomic_DNA"/>
</dbReference>
<protein>
    <submittedName>
        <fullName evidence="1">Uncharacterized protein</fullName>
    </submittedName>
</protein>
<reference evidence="1 2" key="1">
    <citation type="journal article" date="2016" name="Nat. Commun.">
        <title>Thousands of microbial genomes shed light on interconnected biogeochemical processes in an aquifer system.</title>
        <authorList>
            <person name="Anantharaman K."/>
            <person name="Brown C.T."/>
            <person name="Hug L.A."/>
            <person name="Sharon I."/>
            <person name="Castelle C.J."/>
            <person name="Probst A.J."/>
            <person name="Thomas B.C."/>
            <person name="Singh A."/>
            <person name="Wilkins M.J."/>
            <person name="Karaoz U."/>
            <person name="Brodie E.L."/>
            <person name="Williams K.H."/>
            <person name="Hubbard S.S."/>
            <person name="Banfield J.F."/>
        </authorList>
    </citation>
    <scope>NUCLEOTIDE SEQUENCE [LARGE SCALE GENOMIC DNA]</scope>
</reference>